<keyword evidence="1" id="KW-1133">Transmembrane helix</keyword>
<reference evidence="2 3" key="1">
    <citation type="submission" date="2019-09" db="EMBL/GenBank/DDBJ databases">
        <title>Genome sequencing of strain KACC 19306.</title>
        <authorList>
            <person name="Heo J."/>
            <person name="Kim S.-J."/>
            <person name="Kim J.-S."/>
            <person name="Hong S.-B."/>
            <person name="Kwon S.-W."/>
        </authorList>
    </citation>
    <scope>NUCLEOTIDE SEQUENCE [LARGE SCALE GENOMIC DNA]</scope>
    <source>
        <strain evidence="2 3">KACC 19306</strain>
    </source>
</reference>
<keyword evidence="3" id="KW-1185">Reference proteome</keyword>
<gene>
    <name evidence="2" type="ORF">FLP10_09305</name>
</gene>
<dbReference type="KEGG" id="ail:FLP10_09305"/>
<accession>A0A5C1YEX5</accession>
<feature type="transmembrane region" description="Helical" evidence="1">
    <location>
        <begin position="98"/>
        <end position="126"/>
    </location>
</feature>
<feature type="transmembrane region" description="Helical" evidence="1">
    <location>
        <begin position="31"/>
        <end position="57"/>
    </location>
</feature>
<proteinExistence type="predicted"/>
<keyword evidence="1" id="KW-0472">Membrane</keyword>
<dbReference type="AlphaFoldDB" id="A0A5C1YEX5"/>
<feature type="transmembrane region" description="Helical" evidence="1">
    <location>
        <begin position="69"/>
        <end position="91"/>
    </location>
</feature>
<evidence type="ECO:0000256" key="1">
    <source>
        <dbReference type="SAM" id="Phobius"/>
    </source>
</evidence>
<name>A0A5C1YEX5_9MICO</name>
<evidence type="ECO:0000313" key="3">
    <source>
        <dbReference type="Proteomes" id="UP000324678"/>
    </source>
</evidence>
<dbReference type="RefSeq" id="WP_149160613.1">
    <property type="nucleotide sequence ID" value="NZ_CP043505.1"/>
</dbReference>
<dbReference type="Proteomes" id="UP000324678">
    <property type="component" value="Chromosome"/>
</dbReference>
<keyword evidence="1" id="KW-0812">Transmembrane</keyword>
<dbReference type="EMBL" id="CP043505">
    <property type="protein sequence ID" value="QEO14594.1"/>
    <property type="molecule type" value="Genomic_DNA"/>
</dbReference>
<protein>
    <submittedName>
        <fullName evidence="2">Uncharacterized protein</fullName>
    </submittedName>
</protein>
<organism evidence="2 3">
    <name type="scientific">Agromyces intestinalis</name>
    <dbReference type="NCBI Taxonomy" id="2592652"/>
    <lineage>
        <taxon>Bacteria</taxon>
        <taxon>Bacillati</taxon>
        <taxon>Actinomycetota</taxon>
        <taxon>Actinomycetes</taxon>
        <taxon>Micrococcales</taxon>
        <taxon>Microbacteriaceae</taxon>
        <taxon>Agromyces</taxon>
    </lineage>
</organism>
<sequence length="127" mass="12405">MTESDSTPAPAASSSPYGVAPDARPRNVIGVAAFIAGVASKLVGVIFGLSVPAILAADGAYGVYQLASFITSVLGFVLGAVALVLGIVGLVRPGRPRGFAAAGAAIGAVVVVEVAVGLLQGLVYAVL</sequence>
<evidence type="ECO:0000313" key="2">
    <source>
        <dbReference type="EMBL" id="QEO14594.1"/>
    </source>
</evidence>